<dbReference type="Proteomes" id="UP000000915">
    <property type="component" value="Segment"/>
</dbReference>
<dbReference type="KEGG" id="vg:10021831"/>
<dbReference type="OrthoDB" id="23929at10239"/>
<accession>E2PTZ7</accession>
<reference evidence="1 2" key="1">
    <citation type="journal article" date="2005" name="PLoS Biol.">
        <title>Three Prochlorococcus cyanophage genomes: signature features and ecological interpretations.</title>
        <authorList>
            <person name="Sullivan M.B."/>
            <person name="Coleman M.L."/>
            <person name="Weigele P."/>
            <person name="Rohwer F."/>
            <person name="Chisholm S.W."/>
        </authorList>
    </citation>
    <scope>NUCLEOTIDE SEQUENCE</scope>
</reference>
<dbReference type="RefSeq" id="YP_004030771.1">
    <property type="nucleotide sequence ID" value="NC_006884.2"/>
</dbReference>
<protein>
    <submittedName>
        <fullName evidence="1">Uncharacterized protein</fullName>
    </submittedName>
</protein>
<reference evidence="1 2" key="2">
    <citation type="journal article" date="2010" name="Environ. Microbiol.">
        <title>Genomic analysis of oceanic cyanobacterial myoviruses compared with T4-like myoviruses from diverse hosts and environments.</title>
        <authorList>
            <person name="Sullivan M.B."/>
            <person name="Huang K.H."/>
            <person name="Ignacio-Espinoza J.C."/>
            <person name="Berlin A.M."/>
            <person name="Kelly L."/>
            <person name="Weigele P.R."/>
            <person name="DeFrancesco A.S."/>
            <person name="Kern S.E."/>
            <person name="Thompson L.R."/>
            <person name="Young S."/>
            <person name="Yandava C."/>
            <person name="Fu R."/>
            <person name="Krastins B."/>
            <person name="Chase M."/>
            <person name="Sarracino D."/>
            <person name="Osburne M.S."/>
            <person name="Henn M.R."/>
            <person name="Chisholm S.W."/>
        </authorList>
    </citation>
    <scope>NUCLEOTIDE SEQUENCE [LARGE SCALE GENOMIC DNA]</scope>
</reference>
<sequence length="81" mass="9560">MYSNYSIGYSMRNLREDILKSQINYYQGLICKHRQNVEIYLNQPVGIGEHPDVMAAIESEIDNIAKAHERIEVINHYFMNR</sequence>
<organismHost>
    <name type="scientific">Prochlorococcus</name>
    <dbReference type="NCBI Taxonomy" id="1218"/>
</organismHost>
<proteinExistence type="predicted"/>
<gene>
    <name evidence="1" type="ORF">PSSM4_074.1</name>
</gene>
<name>E2PTZ7_BPPRS</name>
<evidence type="ECO:0000313" key="2">
    <source>
        <dbReference type="Proteomes" id="UP000000915"/>
    </source>
</evidence>
<dbReference type="EMBL" id="AY940168">
    <property type="protein sequence ID" value="ADK66293.1"/>
    <property type="molecule type" value="Genomic_DNA"/>
</dbReference>
<keyword evidence="2" id="KW-1185">Reference proteome</keyword>
<organism evidence="1 2">
    <name type="scientific">Prochlorococcus phage P-SSM4</name>
    <dbReference type="NCBI Taxonomy" id="268747"/>
    <lineage>
        <taxon>Viruses</taxon>
        <taxon>Duplodnaviria</taxon>
        <taxon>Heunggongvirae</taxon>
        <taxon>Uroviricota</taxon>
        <taxon>Caudoviricetes</taxon>
        <taxon>Pantevenvirales</taxon>
        <taxon>Kyanoviridae</taxon>
        <taxon>Ronodorvirus</taxon>
        <taxon>Ronodorvirus ssm4</taxon>
    </lineage>
</organism>
<evidence type="ECO:0000313" key="1">
    <source>
        <dbReference type="EMBL" id="ADK66293.1"/>
    </source>
</evidence>
<dbReference type="GeneID" id="10021831"/>